<dbReference type="GO" id="GO:0005543">
    <property type="term" value="F:phospholipid binding"/>
    <property type="evidence" value="ECO:0007669"/>
    <property type="project" value="TreeGrafter"/>
</dbReference>
<dbReference type="SMART" id="SM00273">
    <property type="entry name" value="ENTH"/>
    <property type="match status" value="1"/>
</dbReference>
<reference evidence="7 8" key="1">
    <citation type="journal article" date="2021" name="Hortic Res">
        <title>Chromosome-scale assembly of the Dendrobium chrysotoxum genome enhances the understanding of orchid evolution.</title>
        <authorList>
            <person name="Zhang Y."/>
            <person name="Zhang G.Q."/>
            <person name="Zhang D."/>
            <person name="Liu X.D."/>
            <person name="Xu X.Y."/>
            <person name="Sun W.H."/>
            <person name="Yu X."/>
            <person name="Zhu X."/>
            <person name="Wang Z.W."/>
            <person name="Zhao X."/>
            <person name="Zhong W.Y."/>
            <person name="Chen H."/>
            <person name="Yin W.L."/>
            <person name="Huang T."/>
            <person name="Niu S.C."/>
            <person name="Liu Z.J."/>
        </authorList>
    </citation>
    <scope>NUCLEOTIDE SEQUENCE [LARGE SCALE GENOMIC DNA]</scope>
    <source>
        <strain evidence="7">Lindl</strain>
    </source>
</reference>
<dbReference type="GO" id="GO:0005886">
    <property type="term" value="C:plasma membrane"/>
    <property type="evidence" value="ECO:0007669"/>
    <property type="project" value="TreeGrafter"/>
</dbReference>
<dbReference type="PROSITE" id="PS50942">
    <property type="entry name" value="ENTH"/>
    <property type="match status" value="1"/>
</dbReference>
<dbReference type="Pfam" id="PF01417">
    <property type="entry name" value="ENTH"/>
    <property type="match status" value="1"/>
</dbReference>
<dbReference type="PANTHER" id="PTHR12276">
    <property type="entry name" value="EPSIN/ENT-RELATED"/>
    <property type="match status" value="1"/>
</dbReference>
<protein>
    <recommendedName>
        <fullName evidence="6">ENTH domain-containing protein</fullName>
    </recommendedName>
</protein>
<evidence type="ECO:0000313" key="7">
    <source>
        <dbReference type="EMBL" id="KAH0458345.1"/>
    </source>
</evidence>
<evidence type="ECO:0000256" key="4">
    <source>
        <dbReference type="ARBA" id="ARBA00023329"/>
    </source>
</evidence>
<evidence type="ECO:0000256" key="2">
    <source>
        <dbReference type="ARBA" id="ARBA00004555"/>
    </source>
</evidence>
<accession>A0AAV7GSX5</accession>
<sequence>MIKPKSIPRSTGMGAPFFYEFKKQATFFLREKIKHARLALTDVTPAELLTEEATNGNPWAPDAKTMSFISRSAFEIDDFWRIVDILHRRLAKFDLKHWRESYNALVLLEHLLTHGPESVADEFLCDREVIQRLGNFQHIDERGFNWGLAVRKKSEWVQKLLEKGPMLKEERDRARKVTRGIQGFGSLNHRWSQGSQDGFENSSDYFGRCNSHYESYSKNDDAILEKLNQNSHSNAGTDDLLKNVILIGERSMKTNIAESTYERLADEEEANPDDEEESKGLPNEDLKQLLSVKDMERPNFEIQKEDHHPFVFNQHHRMESMILLSQS</sequence>
<evidence type="ECO:0000313" key="8">
    <source>
        <dbReference type="Proteomes" id="UP000775213"/>
    </source>
</evidence>
<keyword evidence="4" id="KW-0968">Cytoplasmic vesicle</keyword>
<feature type="region of interest" description="Disordered" evidence="5">
    <location>
        <begin position="263"/>
        <end position="287"/>
    </location>
</feature>
<dbReference type="EMBL" id="JAGFBR010000012">
    <property type="protein sequence ID" value="KAH0458345.1"/>
    <property type="molecule type" value="Genomic_DNA"/>
</dbReference>
<name>A0AAV7GSX5_DENCH</name>
<dbReference type="SUPFAM" id="SSF48464">
    <property type="entry name" value="ENTH/VHS domain"/>
    <property type="match status" value="1"/>
</dbReference>
<feature type="compositionally biased region" description="Acidic residues" evidence="5">
    <location>
        <begin position="265"/>
        <end position="277"/>
    </location>
</feature>
<keyword evidence="8" id="KW-1185">Reference proteome</keyword>
<dbReference type="Proteomes" id="UP000775213">
    <property type="component" value="Unassembled WGS sequence"/>
</dbReference>
<dbReference type="PANTHER" id="PTHR12276:SF116">
    <property type="entry name" value="ENTH_VHS FAMILY PROTEIN"/>
    <property type="match status" value="1"/>
</dbReference>
<feature type="compositionally biased region" description="Basic and acidic residues" evidence="5">
    <location>
        <begin position="278"/>
        <end position="287"/>
    </location>
</feature>
<feature type="domain" description="ENTH" evidence="6">
    <location>
        <begin position="38"/>
        <end position="171"/>
    </location>
</feature>
<dbReference type="GO" id="GO:0005794">
    <property type="term" value="C:Golgi apparatus"/>
    <property type="evidence" value="ECO:0007669"/>
    <property type="project" value="UniProtKB-SubCell"/>
</dbReference>
<dbReference type="GO" id="GO:0006897">
    <property type="term" value="P:endocytosis"/>
    <property type="evidence" value="ECO:0007669"/>
    <property type="project" value="TreeGrafter"/>
</dbReference>
<dbReference type="GO" id="GO:0030276">
    <property type="term" value="F:clathrin binding"/>
    <property type="evidence" value="ECO:0007669"/>
    <property type="project" value="TreeGrafter"/>
</dbReference>
<comment type="caution">
    <text evidence="7">The sequence shown here is derived from an EMBL/GenBank/DDBJ whole genome shotgun (WGS) entry which is preliminary data.</text>
</comment>
<dbReference type="Gene3D" id="1.25.40.90">
    <property type="match status" value="1"/>
</dbReference>
<gene>
    <name evidence="7" type="ORF">IEQ34_013660</name>
</gene>
<evidence type="ECO:0000256" key="5">
    <source>
        <dbReference type="SAM" id="MobiDB-lite"/>
    </source>
</evidence>
<dbReference type="AlphaFoldDB" id="A0AAV7GSX5"/>
<keyword evidence="3" id="KW-0333">Golgi apparatus</keyword>
<evidence type="ECO:0000256" key="1">
    <source>
        <dbReference type="ARBA" id="ARBA00004132"/>
    </source>
</evidence>
<dbReference type="GO" id="GO:0005768">
    <property type="term" value="C:endosome"/>
    <property type="evidence" value="ECO:0007669"/>
    <property type="project" value="TreeGrafter"/>
</dbReference>
<evidence type="ECO:0000256" key="3">
    <source>
        <dbReference type="ARBA" id="ARBA00023034"/>
    </source>
</evidence>
<dbReference type="CDD" id="cd03571">
    <property type="entry name" value="ENTH"/>
    <property type="match status" value="1"/>
</dbReference>
<organism evidence="7 8">
    <name type="scientific">Dendrobium chrysotoxum</name>
    <name type="common">Orchid</name>
    <dbReference type="NCBI Taxonomy" id="161865"/>
    <lineage>
        <taxon>Eukaryota</taxon>
        <taxon>Viridiplantae</taxon>
        <taxon>Streptophyta</taxon>
        <taxon>Embryophyta</taxon>
        <taxon>Tracheophyta</taxon>
        <taxon>Spermatophyta</taxon>
        <taxon>Magnoliopsida</taxon>
        <taxon>Liliopsida</taxon>
        <taxon>Asparagales</taxon>
        <taxon>Orchidaceae</taxon>
        <taxon>Epidendroideae</taxon>
        <taxon>Malaxideae</taxon>
        <taxon>Dendrobiinae</taxon>
        <taxon>Dendrobium</taxon>
    </lineage>
</organism>
<dbReference type="InterPro" id="IPR013809">
    <property type="entry name" value="ENTH"/>
</dbReference>
<dbReference type="GO" id="GO:0030125">
    <property type="term" value="C:clathrin vesicle coat"/>
    <property type="evidence" value="ECO:0007669"/>
    <property type="project" value="TreeGrafter"/>
</dbReference>
<dbReference type="InterPro" id="IPR008942">
    <property type="entry name" value="ENTH_VHS"/>
</dbReference>
<comment type="subcellular location">
    <subcellularLocation>
        <location evidence="1">Cytoplasmic vesicle</location>
        <location evidence="1">Clathrin-coated vesicle</location>
    </subcellularLocation>
    <subcellularLocation>
        <location evidence="2">Golgi apparatus</location>
    </subcellularLocation>
</comment>
<evidence type="ECO:0000259" key="6">
    <source>
        <dbReference type="PROSITE" id="PS50942"/>
    </source>
</evidence>
<proteinExistence type="predicted"/>